<dbReference type="Gene3D" id="1.10.10.60">
    <property type="entry name" value="Homeodomain-like"/>
    <property type="match status" value="1"/>
</dbReference>
<keyword evidence="8" id="KW-1185">Reference proteome</keyword>
<organism evidence="7 8">
    <name type="scientific">Glycomyces paridis</name>
    <dbReference type="NCBI Taxonomy" id="2126555"/>
    <lineage>
        <taxon>Bacteria</taxon>
        <taxon>Bacillati</taxon>
        <taxon>Actinomycetota</taxon>
        <taxon>Actinomycetes</taxon>
        <taxon>Glycomycetales</taxon>
        <taxon>Glycomycetaceae</taxon>
        <taxon>Glycomyces</taxon>
    </lineage>
</organism>
<evidence type="ECO:0000256" key="4">
    <source>
        <dbReference type="PROSITE-ProRule" id="PRU00335"/>
    </source>
</evidence>
<dbReference type="Proteomes" id="UP000305792">
    <property type="component" value="Unassembled WGS sequence"/>
</dbReference>
<keyword evidence="2 4" id="KW-0238">DNA-binding</keyword>
<dbReference type="AlphaFoldDB" id="A0A4S8P9U7"/>
<evidence type="ECO:0000256" key="3">
    <source>
        <dbReference type="ARBA" id="ARBA00023163"/>
    </source>
</evidence>
<comment type="caution">
    <text evidence="7">The sequence shown here is derived from an EMBL/GenBank/DDBJ whole genome shotgun (WGS) entry which is preliminary data.</text>
</comment>
<dbReference type="InterPro" id="IPR009057">
    <property type="entry name" value="Homeodomain-like_sf"/>
</dbReference>
<dbReference type="SUPFAM" id="SSF48498">
    <property type="entry name" value="Tetracyclin repressor-like, C-terminal domain"/>
    <property type="match status" value="1"/>
</dbReference>
<protein>
    <submittedName>
        <fullName evidence="7">TetR/AcrR family transcriptional regulator</fullName>
    </submittedName>
</protein>
<evidence type="ECO:0000259" key="6">
    <source>
        <dbReference type="PROSITE" id="PS50977"/>
    </source>
</evidence>
<dbReference type="EMBL" id="STGX01000012">
    <property type="protein sequence ID" value="THV27048.1"/>
    <property type="molecule type" value="Genomic_DNA"/>
</dbReference>
<dbReference type="InterPro" id="IPR001647">
    <property type="entry name" value="HTH_TetR"/>
</dbReference>
<accession>A0A4S8P9U7</accession>
<dbReference type="Gene3D" id="1.10.357.10">
    <property type="entry name" value="Tetracycline Repressor, domain 2"/>
    <property type="match status" value="1"/>
</dbReference>
<feature type="domain" description="HTH tetR-type" evidence="6">
    <location>
        <begin position="6"/>
        <end position="66"/>
    </location>
</feature>
<evidence type="ECO:0000313" key="7">
    <source>
        <dbReference type="EMBL" id="THV27048.1"/>
    </source>
</evidence>
<feature type="DNA-binding region" description="H-T-H motif" evidence="4">
    <location>
        <begin position="29"/>
        <end position="48"/>
    </location>
</feature>
<keyword evidence="1" id="KW-0805">Transcription regulation</keyword>
<dbReference type="InterPro" id="IPR011075">
    <property type="entry name" value="TetR_C"/>
</dbReference>
<feature type="region of interest" description="Disordered" evidence="5">
    <location>
        <begin position="77"/>
        <end position="96"/>
    </location>
</feature>
<dbReference type="PANTHER" id="PTHR47506:SF1">
    <property type="entry name" value="HTH-TYPE TRANSCRIPTIONAL REGULATOR YJDC"/>
    <property type="match status" value="1"/>
</dbReference>
<dbReference type="Pfam" id="PF16925">
    <property type="entry name" value="TetR_C_13"/>
    <property type="match status" value="1"/>
</dbReference>
<dbReference type="InterPro" id="IPR036271">
    <property type="entry name" value="Tet_transcr_reg_TetR-rel_C_sf"/>
</dbReference>
<dbReference type="RefSeq" id="WP_136530768.1">
    <property type="nucleotide sequence ID" value="NZ_STGX01000012.1"/>
</dbReference>
<dbReference type="PROSITE" id="PS50977">
    <property type="entry name" value="HTH_TETR_2"/>
    <property type="match status" value="1"/>
</dbReference>
<evidence type="ECO:0000256" key="1">
    <source>
        <dbReference type="ARBA" id="ARBA00023015"/>
    </source>
</evidence>
<evidence type="ECO:0000256" key="5">
    <source>
        <dbReference type="SAM" id="MobiDB-lite"/>
    </source>
</evidence>
<dbReference type="OrthoDB" id="9805134at2"/>
<evidence type="ECO:0000256" key="2">
    <source>
        <dbReference type="ARBA" id="ARBA00023125"/>
    </source>
</evidence>
<reference evidence="7 8" key="1">
    <citation type="journal article" date="2018" name="Int. J. Syst. Evol. Microbiol.">
        <title>Glycomyces paridis sp. nov., isolated from the medicinal plant Paris polyphylla.</title>
        <authorList>
            <person name="Fang X.M."/>
            <person name="Bai J.L."/>
            <person name="Su J."/>
            <person name="Zhao L.L."/>
            <person name="Liu H.Y."/>
            <person name="Ma B.P."/>
            <person name="Zhang Y.Q."/>
            <person name="Yu L.Y."/>
        </authorList>
    </citation>
    <scope>NUCLEOTIDE SEQUENCE [LARGE SCALE GENOMIC DNA]</scope>
    <source>
        <strain evidence="7 8">CPCC 204357</strain>
    </source>
</reference>
<sequence length="229" mass="24233">MSRNKNADLDRVLRAATLVFLERGFAATSMSDLVAATGMNRAGLYAAFGSKHQLYITALGRYREDTEPELRAITRRALDAGVPSGPGAEAGPPGRLDAPRVVGDLLDVVIRQSKSGGFVVRAAVELADDPATMRRVQEAWTELERDLAAILARAVETGEMDAAADPDRLARTALVFIQGALVIGHADEDDARLADAAAGLVGLLAAHRPSATADEIRSHAPDDALLNES</sequence>
<evidence type="ECO:0000313" key="8">
    <source>
        <dbReference type="Proteomes" id="UP000305792"/>
    </source>
</evidence>
<dbReference type="PANTHER" id="PTHR47506">
    <property type="entry name" value="TRANSCRIPTIONAL REGULATORY PROTEIN"/>
    <property type="match status" value="1"/>
</dbReference>
<dbReference type="GO" id="GO:0003677">
    <property type="term" value="F:DNA binding"/>
    <property type="evidence" value="ECO:0007669"/>
    <property type="project" value="UniProtKB-UniRule"/>
</dbReference>
<proteinExistence type="predicted"/>
<feature type="compositionally biased region" description="Low complexity" evidence="5">
    <location>
        <begin position="80"/>
        <end position="94"/>
    </location>
</feature>
<dbReference type="Pfam" id="PF00440">
    <property type="entry name" value="TetR_N"/>
    <property type="match status" value="1"/>
</dbReference>
<name>A0A4S8P9U7_9ACTN</name>
<keyword evidence="3" id="KW-0804">Transcription</keyword>
<dbReference type="SUPFAM" id="SSF46689">
    <property type="entry name" value="Homeodomain-like"/>
    <property type="match status" value="1"/>
</dbReference>
<gene>
    <name evidence="7" type="ORF">E9998_16360</name>
</gene>
<dbReference type="PRINTS" id="PR00455">
    <property type="entry name" value="HTHTETR"/>
</dbReference>